<dbReference type="GO" id="GO:0003677">
    <property type="term" value="F:DNA binding"/>
    <property type="evidence" value="ECO:0007669"/>
    <property type="project" value="InterPro"/>
</dbReference>
<dbReference type="InterPro" id="IPR010982">
    <property type="entry name" value="Lambda_DNA-bd_dom_sf"/>
</dbReference>
<dbReference type="AlphaFoldDB" id="A0A345T567"/>
<dbReference type="InterPro" id="IPR041413">
    <property type="entry name" value="MLTR_LBD"/>
</dbReference>
<dbReference type="Pfam" id="PF17765">
    <property type="entry name" value="MLTR_LBD"/>
    <property type="match status" value="1"/>
</dbReference>
<evidence type="ECO:0000313" key="3">
    <source>
        <dbReference type="EMBL" id="AXI81122.1"/>
    </source>
</evidence>
<feature type="region of interest" description="Disordered" evidence="1">
    <location>
        <begin position="208"/>
        <end position="232"/>
    </location>
</feature>
<dbReference type="EMBL" id="CP031264">
    <property type="protein sequence ID" value="AXI81122.1"/>
    <property type="molecule type" value="Genomic_DNA"/>
</dbReference>
<dbReference type="Pfam" id="PF01381">
    <property type="entry name" value="HTH_3"/>
    <property type="match status" value="1"/>
</dbReference>
<proteinExistence type="predicted"/>
<dbReference type="KEGG" id="stri:C7M71_003245"/>
<evidence type="ECO:0000259" key="2">
    <source>
        <dbReference type="PROSITE" id="PS50943"/>
    </source>
</evidence>
<dbReference type="Gene3D" id="1.10.260.40">
    <property type="entry name" value="lambda repressor-like DNA-binding domains"/>
    <property type="match status" value="1"/>
</dbReference>
<protein>
    <submittedName>
        <fullName evidence="3">XRE family transcriptional regulator</fullName>
    </submittedName>
</protein>
<reference evidence="4" key="1">
    <citation type="submission" date="2018-07" db="EMBL/GenBank/DDBJ databases">
        <title>Streptacidiphilus bronchialis DSM 106435 chromosome.</title>
        <authorList>
            <person name="Batra D."/>
            <person name="Gulvik C.A."/>
        </authorList>
    </citation>
    <scope>NUCLEOTIDE SEQUENCE [LARGE SCALE GENOMIC DNA]</scope>
    <source>
        <strain evidence="4">DSM 106435</strain>
    </source>
</reference>
<dbReference type="OrthoDB" id="2959414at2"/>
<gene>
    <name evidence="3" type="ORF">C7M71_003245</name>
</gene>
<dbReference type="PROSITE" id="PS50943">
    <property type="entry name" value="HTH_CROC1"/>
    <property type="match status" value="1"/>
</dbReference>
<evidence type="ECO:0000256" key="1">
    <source>
        <dbReference type="SAM" id="MobiDB-lite"/>
    </source>
</evidence>
<dbReference type="Gene3D" id="3.30.450.180">
    <property type="match status" value="1"/>
</dbReference>
<accession>A0A345T567</accession>
<dbReference type="SMART" id="SM00530">
    <property type="entry name" value="HTH_XRE"/>
    <property type="match status" value="1"/>
</dbReference>
<name>A0A345T567_9ACTN</name>
<sequence length="291" mass="31126">MTTGPAPTATAGTATAVGTATAADGAGVGPLLRQWRLRRRLSQLDLALTADSSARHISFIENGRSRPSRAMVLRLAEHLGVPLRERNSLLVAAGYAPAYRESSFHDPDDPAMAAVRSAVDTLLRGHQPYPAVVLDATHDVLAANSGMAALLGGVHEQLLRPPLNLIRVALHPQGLAPRIANLGQVRRHLLERVERHLAIRETEPLRRLHTEVSRYPGPDEDDDDGGSTPSAPAVALPVRLRTAHGELAFVSTIATFNSPLDVAVSELAIEFFLPADPATAQIVRREFPSAG</sequence>
<dbReference type="InterPro" id="IPR001387">
    <property type="entry name" value="Cro/C1-type_HTH"/>
</dbReference>
<dbReference type="CDD" id="cd00093">
    <property type="entry name" value="HTH_XRE"/>
    <property type="match status" value="1"/>
</dbReference>
<dbReference type="PANTHER" id="PTHR35010">
    <property type="entry name" value="BLL4672 PROTEIN-RELATED"/>
    <property type="match status" value="1"/>
</dbReference>
<dbReference type="RefSeq" id="WP_111494029.1">
    <property type="nucleotide sequence ID" value="NZ_CP031264.1"/>
</dbReference>
<evidence type="ECO:0000313" key="4">
    <source>
        <dbReference type="Proteomes" id="UP000249340"/>
    </source>
</evidence>
<dbReference type="SUPFAM" id="SSF47413">
    <property type="entry name" value="lambda repressor-like DNA-binding domains"/>
    <property type="match status" value="1"/>
</dbReference>
<organism evidence="3 4">
    <name type="scientific">Peterkaempfera bronchialis</name>
    <dbReference type="NCBI Taxonomy" id="2126346"/>
    <lineage>
        <taxon>Bacteria</taxon>
        <taxon>Bacillati</taxon>
        <taxon>Actinomycetota</taxon>
        <taxon>Actinomycetes</taxon>
        <taxon>Kitasatosporales</taxon>
        <taxon>Streptomycetaceae</taxon>
        <taxon>Peterkaempfera</taxon>
    </lineage>
</organism>
<dbReference type="Proteomes" id="UP000249340">
    <property type="component" value="Chromosome"/>
</dbReference>
<dbReference type="PANTHER" id="PTHR35010:SF4">
    <property type="entry name" value="BLL5781 PROTEIN"/>
    <property type="match status" value="1"/>
</dbReference>
<keyword evidence="4" id="KW-1185">Reference proteome</keyword>
<feature type="domain" description="HTH cro/C1-type" evidence="2">
    <location>
        <begin position="32"/>
        <end position="86"/>
    </location>
</feature>